<proteinExistence type="predicted"/>
<dbReference type="Proteomes" id="UP000186922">
    <property type="component" value="Unassembled WGS sequence"/>
</dbReference>
<protein>
    <submittedName>
        <fullName evidence="1">Uncharacterized protein</fullName>
    </submittedName>
</protein>
<accession>A0A1D1URJ8</accession>
<evidence type="ECO:0000313" key="2">
    <source>
        <dbReference type="Proteomes" id="UP000186922"/>
    </source>
</evidence>
<reference evidence="1 2" key="1">
    <citation type="journal article" date="2016" name="Nat. Commun.">
        <title>Extremotolerant tardigrade genome and improved radiotolerance of human cultured cells by tardigrade-unique protein.</title>
        <authorList>
            <person name="Hashimoto T."/>
            <person name="Horikawa D.D."/>
            <person name="Saito Y."/>
            <person name="Kuwahara H."/>
            <person name="Kozuka-Hata H."/>
            <person name="Shin-I T."/>
            <person name="Minakuchi Y."/>
            <person name="Ohishi K."/>
            <person name="Motoyama A."/>
            <person name="Aizu T."/>
            <person name="Enomoto A."/>
            <person name="Kondo K."/>
            <person name="Tanaka S."/>
            <person name="Hara Y."/>
            <person name="Koshikawa S."/>
            <person name="Sagara H."/>
            <person name="Miura T."/>
            <person name="Yokobori S."/>
            <person name="Miyagawa K."/>
            <person name="Suzuki Y."/>
            <person name="Kubo T."/>
            <person name="Oyama M."/>
            <person name="Kohara Y."/>
            <person name="Fujiyama A."/>
            <person name="Arakawa K."/>
            <person name="Katayama T."/>
            <person name="Toyoda A."/>
            <person name="Kunieda T."/>
        </authorList>
    </citation>
    <scope>NUCLEOTIDE SEQUENCE [LARGE SCALE GENOMIC DNA]</scope>
    <source>
        <strain evidence="1 2">YOKOZUNA-1</strain>
    </source>
</reference>
<evidence type="ECO:0000313" key="1">
    <source>
        <dbReference type="EMBL" id="GAU92304.1"/>
    </source>
</evidence>
<comment type="caution">
    <text evidence="1">The sequence shown here is derived from an EMBL/GenBank/DDBJ whole genome shotgun (WGS) entry which is preliminary data.</text>
</comment>
<gene>
    <name evidence="1" type="primary">RvY_04401-1</name>
    <name evidence="1" type="synonym">RvY_04401.1</name>
    <name evidence="1" type="ORF">RvY_04401</name>
</gene>
<dbReference type="AlphaFoldDB" id="A0A1D1URJ8"/>
<name>A0A1D1URJ8_RAMVA</name>
<organism evidence="1 2">
    <name type="scientific">Ramazzottius varieornatus</name>
    <name type="common">Water bear</name>
    <name type="synonym">Tardigrade</name>
    <dbReference type="NCBI Taxonomy" id="947166"/>
    <lineage>
        <taxon>Eukaryota</taxon>
        <taxon>Metazoa</taxon>
        <taxon>Ecdysozoa</taxon>
        <taxon>Tardigrada</taxon>
        <taxon>Eutardigrada</taxon>
        <taxon>Parachela</taxon>
        <taxon>Hypsibioidea</taxon>
        <taxon>Ramazzottiidae</taxon>
        <taxon>Ramazzottius</taxon>
    </lineage>
</organism>
<sequence>MTGITKRINPYKKPDSHMDWIQCCRVGFGIIPLQPPPYNGSVAYNSTYASSTNSYQNIRAYNYDRPRPKGAMSYSRFAEDPDKARYAVDDHEDGYVYTNKDLHGVGMSPVKLNSTVDLDPDVNSMYSRVVSQVNNFFRPIEKSGSASTAVYRPIEINSIP</sequence>
<dbReference type="EMBL" id="BDGG01000002">
    <property type="protein sequence ID" value="GAU92304.1"/>
    <property type="molecule type" value="Genomic_DNA"/>
</dbReference>
<keyword evidence="2" id="KW-1185">Reference proteome</keyword>